<dbReference type="InterPro" id="IPR036249">
    <property type="entry name" value="Thioredoxin-like_sf"/>
</dbReference>
<dbReference type="Gene3D" id="3.40.30.10">
    <property type="entry name" value="Glutaredoxin"/>
    <property type="match status" value="1"/>
</dbReference>
<dbReference type="Proteomes" id="UP000679725">
    <property type="component" value="Unassembled WGS sequence"/>
</dbReference>
<comment type="caution">
    <text evidence="4">The sequence shown here is derived from an EMBL/GenBank/DDBJ whole genome shotgun (WGS) entry which is preliminary data.</text>
</comment>
<feature type="domain" description="Thioredoxin" evidence="3">
    <location>
        <begin position="339"/>
        <end position="476"/>
    </location>
</feature>
<feature type="signal peptide" evidence="2">
    <location>
        <begin position="1"/>
        <end position="25"/>
    </location>
</feature>
<dbReference type="EMBL" id="CAJRAU010000005">
    <property type="protein sequence ID" value="CAG5071562.1"/>
    <property type="molecule type" value="Genomic_DNA"/>
</dbReference>
<dbReference type="InterPro" id="IPR000866">
    <property type="entry name" value="AhpC/TSA"/>
</dbReference>
<keyword evidence="2" id="KW-0732">Signal</keyword>
<feature type="chain" id="PRO_5045036532" evidence="2">
    <location>
        <begin position="26"/>
        <end position="476"/>
    </location>
</feature>
<dbReference type="RefSeq" id="WP_215234881.1">
    <property type="nucleotide sequence ID" value="NZ_CAJRAU010000005.1"/>
</dbReference>
<proteinExistence type="predicted"/>
<dbReference type="PANTHER" id="PTHR42852">
    <property type="entry name" value="THIOL:DISULFIDE INTERCHANGE PROTEIN DSBE"/>
    <property type="match status" value="1"/>
</dbReference>
<dbReference type="PANTHER" id="PTHR42852:SF13">
    <property type="entry name" value="PROTEIN DIPZ"/>
    <property type="match status" value="1"/>
</dbReference>
<protein>
    <submittedName>
        <fullName evidence="4">Thiol-disulfide oxidoreductase ResA</fullName>
    </submittedName>
</protein>
<dbReference type="SUPFAM" id="SSF52833">
    <property type="entry name" value="Thioredoxin-like"/>
    <property type="match status" value="1"/>
</dbReference>
<evidence type="ECO:0000313" key="4">
    <source>
        <dbReference type="EMBL" id="CAG5071562.1"/>
    </source>
</evidence>
<reference evidence="4 5" key="1">
    <citation type="submission" date="2021-04" db="EMBL/GenBank/DDBJ databases">
        <authorList>
            <person name="Rodrigo-Torres L."/>
            <person name="Arahal R. D."/>
            <person name="Lucena T."/>
        </authorList>
    </citation>
    <scope>NUCLEOTIDE SEQUENCE [LARGE SCALE GENOMIC DNA]</scope>
    <source>
        <strain evidence="4 5">CECT 9623</strain>
    </source>
</reference>
<organism evidence="4 5">
    <name type="scientific">Dyadobacter linearis</name>
    <dbReference type="NCBI Taxonomy" id="2823330"/>
    <lineage>
        <taxon>Bacteria</taxon>
        <taxon>Pseudomonadati</taxon>
        <taxon>Bacteroidota</taxon>
        <taxon>Cytophagia</taxon>
        <taxon>Cytophagales</taxon>
        <taxon>Spirosomataceae</taxon>
        <taxon>Dyadobacter</taxon>
    </lineage>
</organism>
<keyword evidence="5" id="KW-1185">Reference proteome</keyword>
<keyword evidence="1" id="KW-0676">Redox-active center</keyword>
<dbReference type="InterPro" id="IPR013766">
    <property type="entry name" value="Thioredoxin_domain"/>
</dbReference>
<accession>A0ABN7R9Z3</accession>
<dbReference type="InterPro" id="IPR017937">
    <property type="entry name" value="Thioredoxin_CS"/>
</dbReference>
<name>A0ABN7R9Z3_9BACT</name>
<evidence type="ECO:0000256" key="2">
    <source>
        <dbReference type="SAM" id="SignalP"/>
    </source>
</evidence>
<evidence type="ECO:0000313" key="5">
    <source>
        <dbReference type="Proteomes" id="UP000679725"/>
    </source>
</evidence>
<sequence length="476" mass="54790">MPANHFKGSVIYFAFLLLCMLSAHAQGPVMLSNEQGANLSNIKKYMDEKPNADSAFHFIQAFSKDTSAVTKEILTQIIHYSLAQLLDSTALYSDSLKAINAKQNSDLGKALLDKLTRRNTTQLAEMLRPLHNWFQIKESANKVSSISVITDDFIKNEITSKDLYENRSGRYGVMIYKMLLTNRDLYPVSEKLFSALNQNLKNSQIKATESTLYNELQKRAWLRYMYASLNALRAGNIGNTDQKGLNLKTAFNYSADRIDLNNYGFYYDLAFLFGTDKISFDTDYLDFLTKQKADPDTLLPVLLQMSLADPAYKKQLQEVFNSSKSRQTDFKTYWLEHVNNQAEQVPEIDLLMLNNEKFTNQKQKGKWILIDFWGTWCAPCREEHPDLENLYKSYIVSKHEKIALLTIACNDTKKKVVNYITEKKFTFPVALSDGKVEKNFAITYYPTKLLITPQGKYLRVPNGEKWVEFVRLYTDL</sequence>
<evidence type="ECO:0000256" key="1">
    <source>
        <dbReference type="ARBA" id="ARBA00023284"/>
    </source>
</evidence>
<gene>
    <name evidence="4" type="primary">resA_9</name>
    <name evidence="4" type="ORF">DYBT9623_03562</name>
</gene>
<evidence type="ECO:0000259" key="3">
    <source>
        <dbReference type="PROSITE" id="PS51352"/>
    </source>
</evidence>
<dbReference type="PROSITE" id="PS00194">
    <property type="entry name" value="THIOREDOXIN_1"/>
    <property type="match status" value="1"/>
</dbReference>
<dbReference type="PROSITE" id="PS51352">
    <property type="entry name" value="THIOREDOXIN_2"/>
    <property type="match status" value="1"/>
</dbReference>
<dbReference type="InterPro" id="IPR050553">
    <property type="entry name" value="Thioredoxin_ResA/DsbE_sf"/>
</dbReference>
<dbReference type="CDD" id="cd02966">
    <property type="entry name" value="TlpA_like_family"/>
    <property type="match status" value="1"/>
</dbReference>
<dbReference type="Pfam" id="PF00578">
    <property type="entry name" value="AhpC-TSA"/>
    <property type="match status" value="1"/>
</dbReference>